<reference evidence="9 10" key="1">
    <citation type="submission" date="2019-12" db="EMBL/GenBank/DDBJ databases">
        <title>Comparative genomics gives insights into the taxonomy of the Azoarcus-Aromatoleum group and reveals separate origins of nif in the plant-associated Azoarcus and non-plant-associated Aromatoleum sub-groups.</title>
        <authorList>
            <person name="Lafos M."/>
            <person name="Maluk M."/>
            <person name="Batista M."/>
            <person name="Junghare M."/>
            <person name="Carmona M."/>
            <person name="Faoro H."/>
            <person name="Cruz L.M."/>
            <person name="Battistoni F."/>
            <person name="De Souza E."/>
            <person name="Pedrosa F."/>
            <person name="Chen W.-M."/>
            <person name="Poole P.S."/>
            <person name="Dixon R.A."/>
            <person name="James E.K."/>
        </authorList>
    </citation>
    <scope>NUCLEOTIDE SEQUENCE [LARGE SCALE GENOMIC DNA]</scope>
    <source>
        <strain evidence="9 10">22Lin</strain>
    </source>
</reference>
<dbReference type="InterPro" id="IPR053910">
    <property type="entry name" value="RsmI_HTH"/>
</dbReference>
<name>A0ABX1QFH3_9RHOO</name>
<evidence type="ECO:0000313" key="9">
    <source>
        <dbReference type="EMBL" id="NMG76097.1"/>
    </source>
</evidence>
<dbReference type="InterPro" id="IPR018063">
    <property type="entry name" value="SAM_MeTrfase_RsmI_CS"/>
</dbReference>
<evidence type="ECO:0000313" key="10">
    <source>
        <dbReference type="Proteomes" id="UP000648984"/>
    </source>
</evidence>
<sequence length="276" mass="29060">MPSLYVVATPLGNLQDISLRAQALLAAVDAIAAEDTRHSQRLLDAVGIKAKLLALHEHNEQVAVGQVIRMLEAGQHVALISDAGTPAISDPGARAVARVREAGFPVVPIPGACAAIAALSASGFVENGFHFVGFLATRQTARRAEIEALRALAVPLVFYESPHRIAECVADLAAVLEPARDIVIARELTKLYEQIVRMPLGEAVAWLAEDPNRSRGEFVVIVSGAPATEGLGVEAERVLALLLADLPVKSAARLAAEITGASRNALYARALELKAG</sequence>
<comment type="similarity">
    <text evidence="6">Belongs to the methyltransferase superfamily. RsmI family.</text>
</comment>
<dbReference type="CDD" id="cd11648">
    <property type="entry name" value="RsmI"/>
    <property type="match status" value="1"/>
</dbReference>
<evidence type="ECO:0000256" key="6">
    <source>
        <dbReference type="HAMAP-Rule" id="MF_01877"/>
    </source>
</evidence>
<dbReference type="PROSITE" id="PS01296">
    <property type="entry name" value="RSMI"/>
    <property type="match status" value="1"/>
</dbReference>
<dbReference type="Proteomes" id="UP000648984">
    <property type="component" value="Unassembled WGS sequence"/>
</dbReference>
<dbReference type="RefSeq" id="WP_246265737.1">
    <property type="nucleotide sequence ID" value="NZ_WTVQ01000026.1"/>
</dbReference>
<dbReference type="NCBIfam" id="TIGR00096">
    <property type="entry name" value="16S rRNA (cytidine(1402)-2'-O)-methyltransferase"/>
    <property type="match status" value="1"/>
</dbReference>
<keyword evidence="10" id="KW-1185">Reference proteome</keyword>
<dbReference type="PANTHER" id="PTHR46111:SF1">
    <property type="entry name" value="RIBOSOMAL RNA SMALL SUBUNIT METHYLTRANSFERASE I"/>
    <property type="match status" value="1"/>
</dbReference>
<evidence type="ECO:0000256" key="4">
    <source>
        <dbReference type="ARBA" id="ARBA00022679"/>
    </source>
</evidence>
<comment type="subcellular location">
    <subcellularLocation>
        <location evidence="6">Cytoplasm</location>
    </subcellularLocation>
</comment>
<dbReference type="GO" id="GO:0032259">
    <property type="term" value="P:methylation"/>
    <property type="evidence" value="ECO:0007669"/>
    <property type="project" value="UniProtKB-KW"/>
</dbReference>
<dbReference type="PANTHER" id="PTHR46111">
    <property type="entry name" value="RIBOSOMAL RNA SMALL SUBUNIT METHYLTRANSFERASE I"/>
    <property type="match status" value="1"/>
</dbReference>
<gene>
    <name evidence="6 9" type="primary">rsmI</name>
    <name evidence="9" type="ORF">GPA25_15115</name>
</gene>
<evidence type="ECO:0000256" key="1">
    <source>
        <dbReference type="ARBA" id="ARBA00022490"/>
    </source>
</evidence>
<keyword evidence="3 6" id="KW-0489">Methyltransferase</keyword>
<dbReference type="HAMAP" id="MF_01877">
    <property type="entry name" value="16SrRNA_methyltr_I"/>
    <property type="match status" value="1"/>
</dbReference>
<organism evidence="9 10">
    <name type="scientific">Aromatoleum diolicum</name>
    <dbReference type="NCBI Taxonomy" id="75796"/>
    <lineage>
        <taxon>Bacteria</taxon>
        <taxon>Pseudomonadati</taxon>
        <taxon>Pseudomonadota</taxon>
        <taxon>Betaproteobacteria</taxon>
        <taxon>Rhodocyclales</taxon>
        <taxon>Rhodocyclaceae</taxon>
        <taxon>Aromatoleum</taxon>
    </lineage>
</organism>
<evidence type="ECO:0000256" key="5">
    <source>
        <dbReference type="ARBA" id="ARBA00022691"/>
    </source>
</evidence>
<dbReference type="InterPro" id="IPR008189">
    <property type="entry name" value="rRNA_ssu_MeTfrase_I"/>
</dbReference>
<dbReference type="InterPro" id="IPR000878">
    <property type="entry name" value="4pyrrol_Mease"/>
</dbReference>
<dbReference type="InterPro" id="IPR014776">
    <property type="entry name" value="4pyrrole_Mease_sub2"/>
</dbReference>
<feature type="domain" description="Tetrapyrrole methylase" evidence="7">
    <location>
        <begin position="4"/>
        <end position="203"/>
    </location>
</feature>
<dbReference type="SUPFAM" id="SSF53790">
    <property type="entry name" value="Tetrapyrrole methylase"/>
    <property type="match status" value="1"/>
</dbReference>
<dbReference type="EC" id="2.1.1.198" evidence="6"/>
<comment type="caution">
    <text evidence="9">The sequence shown here is derived from an EMBL/GenBank/DDBJ whole genome shotgun (WGS) entry which is preliminary data.</text>
</comment>
<dbReference type="InterPro" id="IPR014777">
    <property type="entry name" value="4pyrrole_Mease_sub1"/>
</dbReference>
<comment type="catalytic activity">
    <reaction evidence="6">
        <text>cytidine(1402) in 16S rRNA + S-adenosyl-L-methionine = 2'-O-methylcytidine(1402) in 16S rRNA + S-adenosyl-L-homocysteine + H(+)</text>
        <dbReference type="Rhea" id="RHEA:42924"/>
        <dbReference type="Rhea" id="RHEA-COMP:10285"/>
        <dbReference type="Rhea" id="RHEA-COMP:10286"/>
        <dbReference type="ChEBI" id="CHEBI:15378"/>
        <dbReference type="ChEBI" id="CHEBI:57856"/>
        <dbReference type="ChEBI" id="CHEBI:59789"/>
        <dbReference type="ChEBI" id="CHEBI:74495"/>
        <dbReference type="ChEBI" id="CHEBI:82748"/>
        <dbReference type="EC" id="2.1.1.198"/>
    </reaction>
</comment>
<evidence type="ECO:0000259" key="7">
    <source>
        <dbReference type="Pfam" id="PF00590"/>
    </source>
</evidence>
<proteinExistence type="inferred from homology"/>
<dbReference type="Gene3D" id="3.40.1010.10">
    <property type="entry name" value="Cobalt-precorrin-4 Transmethylase, Domain 1"/>
    <property type="match status" value="1"/>
</dbReference>
<accession>A0ABX1QFH3</accession>
<evidence type="ECO:0000256" key="3">
    <source>
        <dbReference type="ARBA" id="ARBA00022603"/>
    </source>
</evidence>
<keyword evidence="1 6" id="KW-0963">Cytoplasm</keyword>
<comment type="function">
    <text evidence="6">Catalyzes the 2'-O-methylation of the ribose of cytidine 1402 (C1402) in 16S rRNA.</text>
</comment>
<feature type="domain" description="RsmI HTH" evidence="8">
    <location>
        <begin position="231"/>
        <end position="274"/>
    </location>
</feature>
<dbReference type="GO" id="GO:0008168">
    <property type="term" value="F:methyltransferase activity"/>
    <property type="evidence" value="ECO:0007669"/>
    <property type="project" value="UniProtKB-KW"/>
</dbReference>
<dbReference type="PIRSF" id="PIRSF005917">
    <property type="entry name" value="MTase_YraL"/>
    <property type="match status" value="1"/>
</dbReference>
<dbReference type="EMBL" id="WTVQ01000026">
    <property type="protein sequence ID" value="NMG76097.1"/>
    <property type="molecule type" value="Genomic_DNA"/>
</dbReference>
<evidence type="ECO:0000256" key="2">
    <source>
        <dbReference type="ARBA" id="ARBA00022552"/>
    </source>
</evidence>
<dbReference type="Pfam" id="PF00590">
    <property type="entry name" value="TP_methylase"/>
    <property type="match status" value="1"/>
</dbReference>
<keyword evidence="2 6" id="KW-0698">rRNA processing</keyword>
<dbReference type="InterPro" id="IPR035996">
    <property type="entry name" value="4pyrrol_Methylase_sf"/>
</dbReference>
<protein>
    <recommendedName>
        <fullName evidence="6">Ribosomal RNA small subunit methyltransferase I</fullName>
        <ecNumber evidence="6">2.1.1.198</ecNumber>
    </recommendedName>
    <alternativeName>
        <fullName evidence="6">16S rRNA 2'-O-ribose C1402 methyltransferase</fullName>
    </alternativeName>
    <alternativeName>
        <fullName evidence="6">rRNA (cytidine-2'-O-)-methyltransferase RsmI</fullName>
    </alternativeName>
</protein>
<evidence type="ECO:0000259" key="8">
    <source>
        <dbReference type="Pfam" id="PF23016"/>
    </source>
</evidence>
<keyword evidence="4 6" id="KW-0808">Transferase</keyword>
<dbReference type="Pfam" id="PF23016">
    <property type="entry name" value="RsmI_C"/>
    <property type="match status" value="1"/>
</dbReference>
<keyword evidence="5 6" id="KW-0949">S-adenosyl-L-methionine</keyword>
<dbReference type="Gene3D" id="3.30.950.10">
    <property type="entry name" value="Methyltransferase, Cobalt-precorrin-4 Transmethylase, Domain 2"/>
    <property type="match status" value="1"/>
</dbReference>